<evidence type="ECO:0000256" key="1">
    <source>
        <dbReference type="SAM" id="SignalP"/>
    </source>
</evidence>
<accession>A0A8B6CBR9</accession>
<keyword evidence="1" id="KW-0732">Signal</keyword>
<evidence type="ECO:0000259" key="2">
    <source>
        <dbReference type="PROSITE" id="PS51465"/>
    </source>
</evidence>
<dbReference type="Gene3D" id="3.30.60.30">
    <property type="match status" value="3"/>
</dbReference>
<gene>
    <name evidence="3" type="ORF">MGAL_10B084206</name>
</gene>
<protein>
    <recommendedName>
        <fullName evidence="2">Kazal-like domain-containing protein</fullName>
    </recommendedName>
</protein>
<feature type="chain" id="PRO_5032329511" description="Kazal-like domain-containing protein" evidence="1">
    <location>
        <begin position="16"/>
        <end position="211"/>
    </location>
</feature>
<feature type="domain" description="Kazal-like" evidence="2">
    <location>
        <begin position="84"/>
        <end position="133"/>
    </location>
</feature>
<name>A0A8B6CBR9_MYTGA</name>
<dbReference type="InterPro" id="IPR036058">
    <property type="entry name" value="Kazal_dom_sf"/>
</dbReference>
<sequence>MTVLLFIFCIPKCKASAKICIFACPSKTCPYGYVPAGCPRCQCAPNPCLFTKCPSGFSCTAIPQRCPHFQETCPHRAHCVSDVSKGEQPCGCTDEFKPVCATNFIDGTVNFANECNMRCSLNHYIKFEDGFCHCDCPDYYDPVCGVDQNGEVSFVNNCWRSCNGVPLQHEGMCDCNCPVTEKPVCGNDGQTYINECIMGCVGVTKVKNSAC</sequence>
<dbReference type="OrthoDB" id="192611at2759"/>
<dbReference type="Pfam" id="PF07648">
    <property type="entry name" value="Kazal_2"/>
    <property type="match status" value="2"/>
</dbReference>
<reference evidence="3" key="1">
    <citation type="submission" date="2018-11" db="EMBL/GenBank/DDBJ databases">
        <authorList>
            <person name="Alioto T."/>
            <person name="Alioto T."/>
        </authorList>
    </citation>
    <scope>NUCLEOTIDE SEQUENCE</scope>
</reference>
<evidence type="ECO:0000313" key="4">
    <source>
        <dbReference type="Proteomes" id="UP000596742"/>
    </source>
</evidence>
<dbReference type="SUPFAM" id="SSF100895">
    <property type="entry name" value="Kazal-type serine protease inhibitors"/>
    <property type="match status" value="1"/>
</dbReference>
<dbReference type="InterPro" id="IPR002350">
    <property type="entry name" value="Kazal_dom"/>
</dbReference>
<organism evidence="3 4">
    <name type="scientific">Mytilus galloprovincialis</name>
    <name type="common">Mediterranean mussel</name>
    <dbReference type="NCBI Taxonomy" id="29158"/>
    <lineage>
        <taxon>Eukaryota</taxon>
        <taxon>Metazoa</taxon>
        <taxon>Spiralia</taxon>
        <taxon>Lophotrochozoa</taxon>
        <taxon>Mollusca</taxon>
        <taxon>Bivalvia</taxon>
        <taxon>Autobranchia</taxon>
        <taxon>Pteriomorphia</taxon>
        <taxon>Mytilida</taxon>
        <taxon>Mytiloidea</taxon>
        <taxon>Mytilidae</taxon>
        <taxon>Mytilinae</taxon>
        <taxon>Mytilus</taxon>
    </lineage>
</organism>
<dbReference type="Proteomes" id="UP000596742">
    <property type="component" value="Unassembled WGS sequence"/>
</dbReference>
<feature type="signal peptide" evidence="1">
    <location>
        <begin position="1"/>
        <end position="15"/>
    </location>
</feature>
<dbReference type="PROSITE" id="PS51465">
    <property type="entry name" value="KAZAL_2"/>
    <property type="match status" value="2"/>
</dbReference>
<dbReference type="SMART" id="SM00280">
    <property type="entry name" value="KAZAL"/>
    <property type="match status" value="2"/>
</dbReference>
<proteinExistence type="predicted"/>
<comment type="caution">
    <text evidence="3">The sequence shown here is derived from an EMBL/GenBank/DDBJ whole genome shotgun (WGS) entry which is preliminary data.</text>
</comment>
<keyword evidence="4" id="KW-1185">Reference proteome</keyword>
<evidence type="ECO:0000313" key="3">
    <source>
        <dbReference type="EMBL" id="VDI01883.1"/>
    </source>
</evidence>
<dbReference type="PROSITE" id="PS00282">
    <property type="entry name" value="KAZAL_1"/>
    <property type="match status" value="1"/>
</dbReference>
<dbReference type="AlphaFoldDB" id="A0A8B6CBR9"/>
<feature type="domain" description="Kazal-like" evidence="2">
    <location>
        <begin position="167"/>
        <end position="211"/>
    </location>
</feature>
<dbReference type="EMBL" id="UYJE01001400">
    <property type="protein sequence ID" value="VDI01883.1"/>
    <property type="molecule type" value="Genomic_DNA"/>
</dbReference>